<reference evidence="3 4" key="1">
    <citation type="submission" date="2020-06" db="EMBL/GenBank/DDBJ databases">
        <authorList>
            <consortium name="Wellcome Sanger Institute Data Sharing"/>
        </authorList>
    </citation>
    <scope>NUCLEOTIDE SEQUENCE [LARGE SCALE GENOMIC DNA]</scope>
</reference>
<protein>
    <recommendedName>
        <fullName evidence="2">Tc1-like transposase DDE domain-containing protein</fullName>
    </recommendedName>
</protein>
<name>A0AAY4AL84_9TELE</name>
<evidence type="ECO:0000256" key="1">
    <source>
        <dbReference type="SAM" id="MobiDB-lite"/>
    </source>
</evidence>
<dbReference type="InterPro" id="IPR038717">
    <property type="entry name" value="Tc1-like_DDE_dom"/>
</dbReference>
<keyword evidence="4" id="KW-1185">Reference proteome</keyword>
<sequence length="79" mass="9203">MTTKTFPRHTAKIRKEGLHNNSVTWPSQSPDLNPIEMLWHDLKKAVHARKPSNKAELQQFCKDEWAKIPPERCKRLVAS</sequence>
<reference evidence="3" key="3">
    <citation type="submission" date="2025-09" db="UniProtKB">
        <authorList>
            <consortium name="Ensembl"/>
        </authorList>
    </citation>
    <scope>IDENTIFICATION</scope>
</reference>
<dbReference type="GeneTree" id="ENSGT01120000274673"/>
<evidence type="ECO:0000313" key="4">
    <source>
        <dbReference type="Proteomes" id="UP000694580"/>
    </source>
</evidence>
<proteinExistence type="predicted"/>
<feature type="region of interest" description="Disordered" evidence="1">
    <location>
        <begin position="1"/>
        <end position="25"/>
    </location>
</feature>
<dbReference type="Ensembl" id="ENSDCDT00010010103.1">
    <property type="protein sequence ID" value="ENSDCDP00010009618.1"/>
    <property type="gene ID" value="ENSDCDG00010004285.1"/>
</dbReference>
<feature type="domain" description="Tc1-like transposase DDE" evidence="2">
    <location>
        <begin position="21"/>
        <end position="58"/>
    </location>
</feature>
<organism evidence="3 4">
    <name type="scientific">Denticeps clupeoides</name>
    <name type="common">denticle herring</name>
    <dbReference type="NCBI Taxonomy" id="299321"/>
    <lineage>
        <taxon>Eukaryota</taxon>
        <taxon>Metazoa</taxon>
        <taxon>Chordata</taxon>
        <taxon>Craniata</taxon>
        <taxon>Vertebrata</taxon>
        <taxon>Euteleostomi</taxon>
        <taxon>Actinopterygii</taxon>
        <taxon>Neopterygii</taxon>
        <taxon>Teleostei</taxon>
        <taxon>Clupei</taxon>
        <taxon>Clupeiformes</taxon>
        <taxon>Denticipitoidei</taxon>
        <taxon>Denticipitidae</taxon>
        <taxon>Denticeps</taxon>
    </lineage>
</organism>
<dbReference type="Gene3D" id="3.30.420.10">
    <property type="entry name" value="Ribonuclease H-like superfamily/Ribonuclease H"/>
    <property type="match status" value="1"/>
</dbReference>
<dbReference type="Proteomes" id="UP000694580">
    <property type="component" value="Chromosome 3"/>
</dbReference>
<dbReference type="InterPro" id="IPR036397">
    <property type="entry name" value="RNaseH_sf"/>
</dbReference>
<dbReference type="GO" id="GO:0003676">
    <property type="term" value="F:nucleic acid binding"/>
    <property type="evidence" value="ECO:0007669"/>
    <property type="project" value="InterPro"/>
</dbReference>
<evidence type="ECO:0000259" key="2">
    <source>
        <dbReference type="Pfam" id="PF13358"/>
    </source>
</evidence>
<dbReference type="AlphaFoldDB" id="A0AAY4AL84"/>
<accession>A0AAY4AL84</accession>
<feature type="compositionally biased region" description="Basic residues" evidence="1">
    <location>
        <begin position="1"/>
        <end position="12"/>
    </location>
</feature>
<dbReference type="Pfam" id="PF13358">
    <property type="entry name" value="DDE_3"/>
    <property type="match status" value="1"/>
</dbReference>
<reference evidence="3" key="2">
    <citation type="submission" date="2025-08" db="UniProtKB">
        <authorList>
            <consortium name="Ensembl"/>
        </authorList>
    </citation>
    <scope>IDENTIFICATION</scope>
</reference>
<evidence type="ECO:0000313" key="3">
    <source>
        <dbReference type="Ensembl" id="ENSDCDP00010009618.1"/>
    </source>
</evidence>